<evidence type="ECO:0000256" key="5">
    <source>
        <dbReference type="ARBA" id="ARBA00022840"/>
    </source>
</evidence>
<sequence>MTMLELDGITTRYGELTAVDNVSLRVETGELFCLLGPSGCGKSTILRTVAGFETPAAGRVSIGGTDVTDRPPHERDCSIVFQDWALFPDKSVLANVAFGLKMQGVGKTERRERARERLELVEIAEYADAAPAALSGGQKQRVALARSLTVDPDLLLLDEPLSNLDRRLRETMQLELTDIHDRLETTMVYVTHDQNEAFTLADRMGVMNDGRLVQVGEPATVYDDPRNRFVESFLGSTNFLSCRVAGAGDRPMLETPLGVRFRAPIDGADLAVDESVVVSLRPERLTVEHPTTGSRSEPTAVEDGGADTVTVTGTVTETIHRGSDVRIRLSVGDADLFVEEPVATGLTVAAGDRLALRWSPGEAVYFDTAGERCR</sequence>
<dbReference type="GO" id="GO:0043190">
    <property type="term" value="C:ATP-binding cassette (ABC) transporter complex"/>
    <property type="evidence" value="ECO:0007669"/>
    <property type="project" value="InterPro"/>
</dbReference>
<dbReference type="Gene3D" id="2.40.50.140">
    <property type="entry name" value="Nucleic acid-binding proteins"/>
    <property type="match status" value="1"/>
</dbReference>
<keyword evidence="3" id="KW-0500">Molybdenum</keyword>
<evidence type="ECO:0000256" key="10">
    <source>
        <dbReference type="ARBA" id="ARBA00047936"/>
    </source>
</evidence>
<comment type="function">
    <text evidence="11">Part of the ABC transporter complex WtpABC involved in molybdate/tungstate import. Responsible for energy coupling to the transport system.</text>
</comment>
<keyword evidence="14" id="KW-1185">Reference proteome</keyword>
<dbReference type="InterPro" id="IPR008995">
    <property type="entry name" value="Mo/tungstate-bd_C_term_dom"/>
</dbReference>
<keyword evidence="5 13" id="KW-0067">ATP-binding</keyword>
<organism evidence="13 14">
    <name type="scientific">Halorientalis pallida</name>
    <dbReference type="NCBI Taxonomy" id="2479928"/>
    <lineage>
        <taxon>Archaea</taxon>
        <taxon>Methanobacteriati</taxon>
        <taxon>Methanobacteriota</taxon>
        <taxon>Stenosarchaea group</taxon>
        <taxon>Halobacteria</taxon>
        <taxon>Halobacteriales</taxon>
        <taxon>Haloarculaceae</taxon>
        <taxon>Halorientalis</taxon>
    </lineage>
</organism>
<dbReference type="InterPro" id="IPR003593">
    <property type="entry name" value="AAA+_ATPase"/>
</dbReference>
<dbReference type="FunFam" id="3.40.50.300:FF:000425">
    <property type="entry name" value="Probable ABC transporter, ATP-binding subunit"/>
    <property type="match status" value="1"/>
</dbReference>
<dbReference type="SUPFAM" id="SSF52540">
    <property type="entry name" value="P-loop containing nucleoside triphosphate hydrolases"/>
    <property type="match status" value="1"/>
</dbReference>
<dbReference type="InterPro" id="IPR013611">
    <property type="entry name" value="Transp-assoc_OB_typ2"/>
</dbReference>
<comment type="caution">
    <text evidence="13">The sequence shown here is derived from an EMBL/GenBank/DDBJ whole genome shotgun (WGS) entry which is preliminary data.</text>
</comment>
<dbReference type="OrthoDB" id="18368at2157"/>
<reference evidence="13 14" key="1">
    <citation type="submission" date="2019-01" db="EMBL/GenBank/DDBJ databases">
        <title>Halorientalis sp. F13-25 a new haloarchaeum isolated from hypersaline water.</title>
        <authorList>
            <person name="Ana D.-V."/>
            <person name="Cristina S.-P."/>
            <person name="Antonio V."/>
        </authorList>
    </citation>
    <scope>NUCLEOTIDE SEQUENCE [LARGE SCALE GENOMIC DNA]</scope>
    <source>
        <strain evidence="13 14">F13-25</strain>
    </source>
</reference>
<proteinExistence type="inferred from homology"/>
<evidence type="ECO:0000256" key="4">
    <source>
        <dbReference type="ARBA" id="ARBA00022741"/>
    </source>
</evidence>
<evidence type="ECO:0000256" key="8">
    <source>
        <dbReference type="ARBA" id="ARBA00039025"/>
    </source>
</evidence>
<dbReference type="Pfam" id="PF00005">
    <property type="entry name" value="ABC_tran"/>
    <property type="match status" value="1"/>
</dbReference>
<dbReference type="RefSeq" id="WP_129068588.1">
    <property type="nucleotide sequence ID" value="NZ_RDFA01000002.1"/>
</dbReference>
<feature type="domain" description="ABC transporter" evidence="12">
    <location>
        <begin position="4"/>
        <end position="234"/>
    </location>
</feature>
<dbReference type="EMBL" id="RDFA01000002">
    <property type="protein sequence ID" value="RXK50629.1"/>
    <property type="molecule type" value="Genomic_DNA"/>
</dbReference>
<dbReference type="GO" id="GO:0016887">
    <property type="term" value="F:ATP hydrolysis activity"/>
    <property type="evidence" value="ECO:0007669"/>
    <property type="project" value="InterPro"/>
</dbReference>
<dbReference type="SMART" id="SM00382">
    <property type="entry name" value="AAA"/>
    <property type="match status" value="1"/>
</dbReference>
<evidence type="ECO:0000256" key="11">
    <source>
        <dbReference type="ARBA" id="ARBA00057369"/>
    </source>
</evidence>
<dbReference type="SUPFAM" id="SSF50331">
    <property type="entry name" value="MOP-like"/>
    <property type="match status" value="1"/>
</dbReference>
<evidence type="ECO:0000313" key="13">
    <source>
        <dbReference type="EMBL" id="RXK50629.1"/>
    </source>
</evidence>
<dbReference type="Proteomes" id="UP000289691">
    <property type="component" value="Unassembled WGS sequence"/>
</dbReference>
<evidence type="ECO:0000256" key="9">
    <source>
        <dbReference type="ARBA" id="ARBA00041133"/>
    </source>
</evidence>
<dbReference type="InterPro" id="IPR003439">
    <property type="entry name" value="ABC_transporter-like_ATP-bd"/>
</dbReference>
<name>A0A498KZ37_9EURY</name>
<dbReference type="InterPro" id="IPR012340">
    <property type="entry name" value="NA-bd_OB-fold"/>
</dbReference>
<gene>
    <name evidence="13" type="ORF">EAF64_07770</name>
</gene>
<evidence type="ECO:0000256" key="3">
    <source>
        <dbReference type="ARBA" id="ARBA00022505"/>
    </source>
</evidence>
<evidence type="ECO:0000313" key="14">
    <source>
        <dbReference type="Proteomes" id="UP000289691"/>
    </source>
</evidence>
<dbReference type="InterPro" id="IPR027417">
    <property type="entry name" value="P-loop_NTPase"/>
</dbReference>
<dbReference type="InterPro" id="IPR017871">
    <property type="entry name" value="ABC_transporter-like_CS"/>
</dbReference>
<keyword evidence="4" id="KW-0547">Nucleotide-binding</keyword>
<keyword evidence="2" id="KW-0813">Transport</keyword>
<dbReference type="Pfam" id="PF08402">
    <property type="entry name" value="TOBE_2"/>
    <property type="match status" value="1"/>
</dbReference>
<dbReference type="InterPro" id="IPR050093">
    <property type="entry name" value="ABC_SmlMolc_Importer"/>
</dbReference>
<comment type="subcellular location">
    <subcellularLocation>
        <location evidence="1">Cell membrane</location>
        <topology evidence="1">Peripheral membrane protein</topology>
    </subcellularLocation>
</comment>
<dbReference type="PANTHER" id="PTHR42781:SF4">
    <property type="entry name" value="SPERMIDINE_PUTRESCINE IMPORT ATP-BINDING PROTEIN POTA"/>
    <property type="match status" value="1"/>
</dbReference>
<comment type="catalytic activity">
    <reaction evidence="10">
        <text>tungstate(in) + ATP + H2O = tungstate(out) + ADP + phosphate + H(+)</text>
        <dbReference type="Rhea" id="RHEA:35027"/>
        <dbReference type="ChEBI" id="CHEBI:15377"/>
        <dbReference type="ChEBI" id="CHEBI:15378"/>
        <dbReference type="ChEBI" id="CHEBI:30616"/>
        <dbReference type="ChEBI" id="CHEBI:43474"/>
        <dbReference type="ChEBI" id="CHEBI:46502"/>
        <dbReference type="ChEBI" id="CHEBI:456216"/>
        <dbReference type="EC" id="7.3.2.6"/>
    </reaction>
</comment>
<accession>A0A498KZ37</accession>
<evidence type="ECO:0000256" key="6">
    <source>
        <dbReference type="ARBA" id="ARBA00038307"/>
    </source>
</evidence>
<evidence type="ECO:0000259" key="12">
    <source>
        <dbReference type="PROSITE" id="PS50893"/>
    </source>
</evidence>
<dbReference type="EC" id="7.3.2.6" evidence="8"/>
<comment type="subunit">
    <text evidence="7">The complex is composed of two ATP-binding proteins (WtpC), two transmembrane proteins (WtpB) and a solute-binding protein (WtpA).</text>
</comment>
<dbReference type="PROSITE" id="PS00211">
    <property type="entry name" value="ABC_TRANSPORTER_1"/>
    <property type="match status" value="1"/>
</dbReference>
<comment type="similarity">
    <text evidence="6">Belongs to the ABC transporter superfamily. Sulfate/tungstate importer (TC 3.A.1.6) family.</text>
</comment>
<dbReference type="Gene3D" id="3.40.50.300">
    <property type="entry name" value="P-loop containing nucleotide triphosphate hydrolases"/>
    <property type="match status" value="1"/>
</dbReference>
<evidence type="ECO:0000256" key="2">
    <source>
        <dbReference type="ARBA" id="ARBA00022448"/>
    </source>
</evidence>
<dbReference type="Gene3D" id="2.40.50.100">
    <property type="match status" value="1"/>
</dbReference>
<protein>
    <recommendedName>
        <fullName evidence="9">Molybdate/tungstate import ATP-binding protein WtpC</fullName>
        <ecNumber evidence="8">7.3.2.6</ecNumber>
    </recommendedName>
</protein>
<dbReference type="AlphaFoldDB" id="A0A498KZ37"/>
<evidence type="ECO:0000256" key="7">
    <source>
        <dbReference type="ARBA" id="ARBA00038781"/>
    </source>
</evidence>
<dbReference type="GO" id="GO:0005524">
    <property type="term" value="F:ATP binding"/>
    <property type="evidence" value="ECO:0007669"/>
    <property type="project" value="UniProtKB-KW"/>
</dbReference>
<dbReference type="PROSITE" id="PS50893">
    <property type="entry name" value="ABC_TRANSPORTER_2"/>
    <property type="match status" value="1"/>
</dbReference>
<dbReference type="GO" id="GO:1901238">
    <property type="term" value="F:ABC-type tungstate transporter activity"/>
    <property type="evidence" value="ECO:0007669"/>
    <property type="project" value="UniProtKB-EC"/>
</dbReference>
<dbReference type="PANTHER" id="PTHR42781">
    <property type="entry name" value="SPERMIDINE/PUTRESCINE IMPORT ATP-BINDING PROTEIN POTA"/>
    <property type="match status" value="1"/>
</dbReference>
<evidence type="ECO:0000256" key="1">
    <source>
        <dbReference type="ARBA" id="ARBA00004202"/>
    </source>
</evidence>